<dbReference type="Gene3D" id="1.20.1250.20">
    <property type="entry name" value="MFS general substrate transporter like domains"/>
    <property type="match status" value="1"/>
</dbReference>
<feature type="transmembrane region" description="Helical" evidence="7">
    <location>
        <begin position="308"/>
        <end position="333"/>
    </location>
</feature>
<keyword evidence="2" id="KW-0813">Transport</keyword>
<organism evidence="9 10">
    <name type="scientific">Micromonospora luteifusca</name>
    <dbReference type="NCBI Taxonomy" id="709860"/>
    <lineage>
        <taxon>Bacteria</taxon>
        <taxon>Bacillati</taxon>
        <taxon>Actinomycetota</taxon>
        <taxon>Actinomycetes</taxon>
        <taxon>Micromonosporales</taxon>
        <taxon>Micromonosporaceae</taxon>
        <taxon>Micromonospora</taxon>
    </lineage>
</organism>
<feature type="transmembrane region" description="Helical" evidence="7">
    <location>
        <begin position="213"/>
        <end position="238"/>
    </location>
</feature>
<dbReference type="PANTHER" id="PTHR23517:SF2">
    <property type="entry name" value="MULTIDRUG RESISTANCE PROTEIN MDTH"/>
    <property type="match status" value="1"/>
</dbReference>
<reference evidence="9 10" key="1">
    <citation type="submission" date="2021-01" db="EMBL/GenBank/DDBJ databases">
        <title>Sequencing the genomes of 1000 actinobacteria strains.</title>
        <authorList>
            <person name="Klenk H.-P."/>
        </authorList>
    </citation>
    <scope>NUCLEOTIDE SEQUENCE [LARGE SCALE GENOMIC DNA]</scope>
    <source>
        <strain evidence="9 10">DSM 100204</strain>
    </source>
</reference>
<dbReference type="InterPro" id="IPR011701">
    <property type="entry name" value="MFS"/>
</dbReference>
<evidence type="ECO:0000256" key="1">
    <source>
        <dbReference type="ARBA" id="ARBA00004651"/>
    </source>
</evidence>
<dbReference type="PROSITE" id="PS50850">
    <property type="entry name" value="MFS"/>
    <property type="match status" value="1"/>
</dbReference>
<keyword evidence="4 7" id="KW-0812">Transmembrane</keyword>
<dbReference type="InterPro" id="IPR036259">
    <property type="entry name" value="MFS_trans_sf"/>
</dbReference>
<evidence type="ECO:0000259" key="8">
    <source>
        <dbReference type="PROSITE" id="PS50850"/>
    </source>
</evidence>
<dbReference type="Proteomes" id="UP000764837">
    <property type="component" value="Unassembled WGS sequence"/>
</dbReference>
<dbReference type="PANTHER" id="PTHR23517">
    <property type="entry name" value="RESISTANCE PROTEIN MDTM, PUTATIVE-RELATED-RELATED"/>
    <property type="match status" value="1"/>
</dbReference>
<dbReference type="InterPro" id="IPR050171">
    <property type="entry name" value="MFS_Transporters"/>
</dbReference>
<evidence type="ECO:0000256" key="4">
    <source>
        <dbReference type="ARBA" id="ARBA00022692"/>
    </source>
</evidence>
<feature type="transmembrane region" description="Helical" evidence="7">
    <location>
        <begin position="145"/>
        <end position="163"/>
    </location>
</feature>
<keyword evidence="6 7" id="KW-0472">Membrane</keyword>
<keyword evidence="5 7" id="KW-1133">Transmembrane helix</keyword>
<accession>A0ABS2LMN8</accession>
<comment type="subcellular location">
    <subcellularLocation>
        <location evidence="1">Cell membrane</location>
        <topology evidence="1">Multi-pass membrane protein</topology>
    </subcellularLocation>
</comment>
<evidence type="ECO:0000256" key="5">
    <source>
        <dbReference type="ARBA" id="ARBA00022989"/>
    </source>
</evidence>
<feature type="transmembrane region" description="Helical" evidence="7">
    <location>
        <begin position="284"/>
        <end position="302"/>
    </location>
</feature>
<evidence type="ECO:0000313" key="9">
    <source>
        <dbReference type="EMBL" id="MBM7489372.1"/>
    </source>
</evidence>
<feature type="domain" description="Major facilitator superfamily (MFS) profile" evidence="8">
    <location>
        <begin position="13"/>
        <end position="402"/>
    </location>
</feature>
<evidence type="ECO:0000256" key="3">
    <source>
        <dbReference type="ARBA" id="ARBA00022475"/>
    </source>
</evidence>
<feature type="transmembrane region" description="Helical" evidence="7">
    <location>
        <begin position="92"/>
        <end position="113"/>
    </location>
</feature>
<dbReference type="SUPFAM" id="SSF103473">
    <property type="entry name" value="MFS general substrate transporter"/>
    <property type="match status" value="1"/>
</dbReference>
<feature type="transmembrane region" description="Helical" evidence="7">
    <location>
        <begin position="22"/>
        <end position="40"/>
    </location>
</feature>
<evidence type="ECO:0000313" key="10">
    <source>
        <dbReference type="Proteomes" id="UP000764837"/>
    </source>
</evidence>
<dbReference type="Pfam" id="PF07690">
    <property type="entry name" value="MFS_1"/>
    <property type="match status" value="1"/>
</dbReference>
<dbReference type="RefSeq" id="WP_204940772.1">
    <property type="nucleotide sequence ID" value="NZ_JAFBBP010000001.1"/>
</dbReference>
<proteinExistence type="predicted"/>
<evidence type="ECO:0000256" key="6">
    <source>
        <dbReference type="ARBA" id="ARBA00023136"/>
    </source>
</evidence>
<evidence type="ECO:0000256" key="2">
    <source>
        <dbReference type="ARBA" id="ARBA00022448"/>
    </source>
</evidence>
<keyword evidence="10" id="KW-1185">Reference proteome</keyword>
<evidence type="ECO:0000256" key="7">
    <source>
        <dbReference type="SAM" id="Phobius"/>
    </source>
</evidence>
<sequence length="418" mass="43020">MNLLHHVVPPPGPIRRLVSSSFARSVGHGILLSVSVLFFLRSVGIPAAQVGLGLTIAALVGMLASIPAGHAADVLGARNTATFFVVLQGALIFTYALVGSFPAFVVASCLVVLAEASSSASRGALVAKVVPAGERVAARAFMRSTNNLGVSIGAVAGGVALHFDTRPVYLGMLFLSGVLYVGAGLVYLTFPQVPGVSKPAEGPRLPVLRDKPFVVISLLNTVLMMNAGILTVGVPIWITERTAAPTWTFSAMLVLNTAMVVLFQVRVSRGADDVVGGARALQRCGVALAACCAIFALAAGRAPWLAVGILIVGAVVHVLGELLCAAGGWALAYELAPEHAIGQYQGLFATTEQLSAAITPALVTALVIGFGWPGWLVLGALMLAASALVPAVARWGLRTRERYGVVAADPVVPSPATT</sequence>
<feature type="transmembrane region" description="Helical" evidence="7">
    <location>
        <begin position="169"/>
        <end position="190"/>
    </location>
</feature>
<dbReference type="InterPro" id="IPR020846">
    <property type="entry name" value="MFS_dom"/>
</dbReference>
<gene>
    <name evidence="9" type="ORF">JOD64_000594</name>
</gene>
<name>A0ABS2LMN8_9ACTN</name>
<feature type="transmembrane region" description="Helical" evidence="7">
    <location>
        <begin position="354"/>
        <end position="372"/>
    </location>
</feature>
<keyword evidence="3" id="KW-1003">Cell membrane</keyword>
<dbReference type="EMBL" id="JAFBBP010000001">
    <property type="protein sequence ID" value="MBM7489372.1"/>
    <property type="molecule type" value="Genomic_DNA"/>
</dbReference>
<comment type="caution">
    <text evidence="9">The sequence shown here is derived from an EMBL/GenBank/DDBJ whole genome shotgun (WGS) entry which is preliminary data.</text>
</comment>
<feature type="transmembrane region" description="Helical" evidence="7">
    <location>
        <begin position="378"/>
        <end position="397"/>
    </location>
</feature>
<protein>
    <submittedName>
        <fullName evidence="9">MFS family permease</fullName>
    </submittedName>
</protein>
<feature type="transmembrane region" description="Helical" evidence="7">
    <location>
        <begin position="52"/>
        <end position="72"/>
    </location>
</feature>
<feature type="transmembrane region" description="Helical" evidence="7">
    <location>
        <begin position="244"/>
        <end position="263"/>
    </location>
</feature>